<evidence type="ECO:0008006" key="10">
    <source>
        <dbReference type="Google" id="ProtNLM"/>
    </source>
</evidence>
<accession>A0A8H4PWL3</accession>
<comment type="caution">
    <text evidence="8">The sequence shown here is derived from an EMBL/GenBank/DDBJ whole genome shotgun (WGS) entry which is preliminary data.</text>
</comment>
<dbReference type="PANTHER" id="PTHR13734:SF5">
    <property type="entry name" value="CCA TRNA NUCLEOTIDYLTRANSFERASE, MITOCHONDRIAL"/>
    <property type="match status" value="1"/>
</dbReference>
<dbReference type="SUPFAM" id="SSF81891">
    <property type="entry name" value="Poly A polymerase C-terminal region-like"/>
    <property type="match status" value="1"/>
</dbReference>
<evidence type="ECO:0000259" key="7">
    <source>
        <dbReference type="Pfam" id="PF12627"/>
    </source>
</evidence>
<dbReference type="InterPro" id="IPR043519">
    <property type="entry name" value="NT_sf"/>
</dbReference>
<proteinExistence type="inferred from homology"/>
<sequence length="571" mass="64066">MEPQQKRIKLTKNMAAEPRDDMLLAPAPSRVRPMTRKNEAIALSPAECLLRSLLLECRLHMRKSRVAAAEHLEIWFTGGWVRDRLLDIPCSDIDIALSTMTGQTFGDALADFFQQNEGRYQQRARDLGVEDVTMSGLHTTKQNLRKSKQLETTIGKVFGLDVDIVNLRKEVYDDDSRTPEMEFGTAEEDVFRRDATVNSLFFNLDSQHVVDLTGKGLDDMAAGIIRTPLEPRQTFMDDPLRVLRLIRIGSKLGYTIDDETKKWMGDRDIHQALTLKVSRERVGIEVFKIMKQPNPQLAFDLIFEANLYAPVFLQLDPALGQALQDRLPAHEAHQQWPATWPRAYHLLAALIDDGSSRLGKLIKARDMAESLWVMAAYAPIAGLRHDMLQHAVATAADAIKATVKTSKLLDMSLRNADSIRALVTRTSNQPESPPARSTVGMAIRAWGATWRLQLIYSLLAELVYDERTRPAPSPTPAGDDALTKLLQRYNGFLDFVVRGGLEDAHQVRPLLDGNVIMELFGVSRGGSFIKKAMDELVAWQFDNEGQGVPEAKEWLRQQQARLGIPPRAASS</sequence>
<feature type="domain" description="tRNA nucleotidyltransferase/poly(A) polymerase RNA and SrmB- binding" evidence="7">
    <location>
        <begin position="253"/>
        <end position="318"/>
    </location>
</feature>
<evidence type="ECO:0000256" key="1">
    <source>
        <dbReference type="ARBA" id="ARBA00007265"/>
    </source>
</evidence>
<evidence type="ECO:0000256" key="3">
    <source>
        <dbReference type="ARBA" id="ARBA00022741"/>
    </source>
</evidence>
<dbReference type="Gene3D" id="3.30.460.10">
    <property type="entry name" value="Beta Polymerase, domain 2"/>
    <property type="match status" value="1"/>
</dbReference>
<dbReference type="Proteomes" id="UP000557566">
    <property type="component" value="Unassembled WGS sequence"/>
</dbReference>
<keyword evidence="4 5" id="KW-0694">RNA-binding</keyword>
<keyword evidence="3" id="KW-0547">Nucleotide-binding</keyword>
<evidence type="ECO:0000259" key="6">
    <source>
        <dbReference type="Pfam" id="PF01743"/>
    </source>
</evidence>
<evidence type="ECO:0000256" key="2">
    <source>
        <dbReference type="ARBA" id="ARBA00022679"/>
    </source>
</evidence>
<dbReference type="EMBL" id="JAAVMX010000002">
    <property type="protein sequence ID" value="KAF4511778.1"/>
    <property type="molecule type" value="Genomic_DNA"/>
</dbReference>
<keyword evidence="2 5" id="KW-0808">Transferase</keyword>
<dbReference type="GO" id="GO:0000166">
    <property type="term" value="F:nucleotide binding"/>
    <property type="evidence" value="ECO:0007669"/>
    <property type="project" value="UniProtKB-KW"/>
</dbReference>
<dbReference type="GO" id="GO:0052929">
    <property type="term" value="F:ATP:3'-cytidine-cytidine-tRNA adenylyltransferase activity"/>
    <property type="evidence" value="ECO:0007669"/>
    <property type="project" value="TreeGrafter"/>
</dbReference>
<name>A0A8H4PWL3_9HYPO</name>
<dbReference type="InterPro" id="IPR032828">
    <property type="entry name" value="PolyA_RNA-bd"/>
</dbReference>
<evidence type="ECO:0000256" key="5">
    <source>
        <dbReference type="RuleBase" id="RU003953"/>
    </source>
</evidence>
<dbReference type="GO" id="GO:0003723">
    <property type="term" value="F:RNA binding"/>
    <property type="evidence" value="ECO:0007669"/>
    <property type="project" value="UniProtKB-KW"/>
</dbReference>
<dbReference type="SUPFAM" id="SSF81301">
    <property type="entry name" value="Nucleotidyltransferase"/>
    <property type="match status" value="1"/>
</dbReference>
<protein>
    <recommendedName>
        <fullName evidence="10">Poly A polymerase, head domain protein</fullName>
    </recommendedName>
</protein>
<feature type="domain" description="Poly A polymerase head" evidence="6">
    <location>
        <begin position="75"/>
        <end position="226"/>
    </location>
</feature>
<dbReference type="OrthoDB" id="445712at2759"/>
<organism evidence="8 9">
    <name type="scientific">Ophiocordyceps sinensis</name>
    <dbReference type="NCBI Taxonomy" id="72228"/>
    <lineage>
        <taxon>Eukaryota</taxon>
        <taxon>Fungi</taxon>
        <taxon>Dikarya</taxon>
        <taxon>Ascomycota</taxon>
        <taxon>Pezizomycotina</taxon>
        <taxon>Sordariomycetes</taxon>
        <taxon>Hypocreomycetidae</taxon>
        <taxon>Hypocreales</taxon>
        <taxon>Ophiocordycipitaceae</taxon>
        <taxon>Ophiocordyceps</taxon>
    </lineage>
</organism>
<keyword evidence="9" id="KW-1185">Reference proteome</keyword>
<dbReference type="Pfam" id="PF01743">
    <property type="entry name" value="PolyA_pol"/>
    <property type="match status" value="1"/>
</dbReference>
<gene>
    <name evidence="8" type="ORF">G6O67_000989</name>
</gene>
<evidence type="ECO:0000313" key="9">
    <source>
        <dbReference type="Proteomes" id="UP000557566"/>
    </source>
</evidence>
<comment type="similarity">
    <text evidence="1 5">Belongs to the tRNA nucleotidyltransferase/poly(A) polymerase family.</text>
</comment>
<dbReference type="InterPro" id="IPR002646">
    <property type="entry name" value="PolA_pol_head_dom"/>
</dbReference>
<evidence type="ECO:0000256" key="4">
    <source>
        <dbReference type="ARBA" id="ARBA00022884"/>
    </source>
</evidence>
<dbReference type="PANTHER" id="PTHR13734">
    <property type="entry name" value="TRNA-NUCLEOTIDYLTRANSFERASE"/>
    <property type="match status" value="1"/>
</dbReference>
<dbReference type="GO" id="GO:0052927">
    <property type="term" value="F:CC tRNA cytidylyltransferase activity"/>
    <property type="evidence" value="ECO:0007669"/>
    <property type="project" value="TreeGrafter"/>
</dbReference>
<dbReference type="Gene3D" id="1.10.3090.10">
    <property type="entry name" value="cca-adding enzyme, domain 2"/>
    <property type="match status" value="1"/>
</dbReference>
<dbReference type="CDD" id="cd05398">
    <property type="entry name" value="NT_ClassII-CCAase"/>
    <property type="match status" value="1"/>
</dbReference>
<reference evidence="8 9" key="1">
    <citation type="journal article" date="2020" name="Genome Biol. Evol.">
        <title>A new high-quality draft genome assembly of the Chinese cordyceps Ophiocordyceps sinensis.</title>
        <authorList>
            <person name="Shu R."/>
            <person name="Zhang J."/>
            <person name="Meng Q."/>
            <person name="Zhang H."/>
            <person name="Zhou G."/>
            <person name="Li M."/>
            <person name="Wu P."/>
            <person name="Zhao Y."/>
            <person name="Chen C."/>
            <person name="Qin Q."/>
        </authorList>
    </citation>
    <scope>NUCLEOTIDE SEQUENCE [LARGE SCALE GENOMIC DNA]</scope>
    <source>
        <strain evidence="8 9">IOZ07</strain>
    </source>
</reference>
<evidence type="ECO:0000313" key="8">
    <source>
        <dbReference type="EMBL" id="KAF4511778.1"/>
    </source>
</evidence>
<dbReference type="Pfam" id="PF12627">
    <property type="entry name" value="PolyA_pol_RNAbd"/>
    <property type="match status" value="1"/>
</dbReference>
<dbReference type="GO" id="GO:0001680">
    <property type="term" value="P:tRNA 3'-terminal CCA addition"/>
    <property type="evidence" value="ECO:0007669"/>
    <property type="project" value="UniProtKB-ARBA"/>
</dbReference>
<dbReference type="AlphaFoldDB" id="A0A8H4PWL3"/>